<proteinExistence type="predicted"/>
<keyword evidence="2" id="KW-1185">Reference proteome</keyword>
<dbReference type="EMBL" id="JACHFM010000001">
    <property type="protein sequence ID" value="MBB5220357.1"/>
    <property type="molecule type" value="Genomic_DNA"/>
</dbReference>
<sequence length="83" mass="9727">MPYTKVILGPRYQVRLEDMAATDCVFARCLACDRTWRIATHRLHDRYPAYERLLDITREMKCPCGAVGEQFVWHVLRASISVR</sequence>
<comment type="caution">
    <text evidence="1">The sequence shown here is derived from an EMBL/GenBank/DDBJ whole genome shotgun (WGS) entry which is preliminary data.</text>
</comment>
<dbReference type="Proteomes" id="UP000549457">
    <property type="component" value="Unassembled WGS sequence"/>
</dbReference>
<dbReference type="AlphaFoldDB" id="A0A840SEW0"/>
<name>A0A840SEW0_9RHOB</name>
<reference evidence="1 2" key="1">
    <citation type="submission" date="2020-08" db="EMBL/GenBank/DDBJ databases">
        <title>Genomic Encyclopedia of Type Strains, Phase IV (KMG-IV): sequencing the most valuable type-strain genomes for metagenomic binning, comparative biology and taxonomic classification.</title>
        <authorList>
            <person name="Goeker M."/>
        </authorList>
    </citation>
    <scope>NUCLEOTIDE SEQUENCE [LARGE SCALE GENOMIC DNA]</scope>
    <source>
        <strain evidence="1 2">DSM 101730</strain>
    </source>
</reference>
<accession>A0A840SEW0</accession>
<organism evidence="1 2">
    <name type="scientific">Amaricoccus macauensis</name>
    <dbReference type="NCBI Taxonomy" id="57001"/>
    <lineage>
        <taxon>Bacteria</taxon>
        <taxon>Pseudomonadati</taxon>
        <taxon>Pseudomonadota</taxon>
        <taxon>Alphaproteobacteria</taxon>
        <taxon>Rhodobacterales</taxon>
        <taxon>Paracoccaceae</taxon>
        <taxon>Amaricoccus</taxon>
    </lineage>
</organism>
<evidence type="ECO:0000313" key="2">
    <source>
        <dbReference type="Proteomes" id="UP000549457"/>
    </source>
</evidence>
<gene>
    <name evidence="1" type="ORF">HNP73_000278</name>
</gene>
<protein>
    <submittedName>
        <fullName evidence="1">Uncharacterized protein</fullName>
    </submittedName>
</protein>
<dbReference type="RefSeq" id="WP_184146375.1">
    <property type="nucleotide sequence ID" value="NZ_JACHFM010000001.1"/>
</dbReference>
<evidence type="ECO:0000313" key="1">
    <source>
        <dbReference type="EMBL" id="MBB5220357.1"/>
    </source>
</evidence>